<evidence type="ECO:0008006" key="5">
    <source>
        <dbReference type="Google" id="ProtNLM"/>
    </source>
</evidence>
<keyword evidence="2" id="KW-0472">Membrane</keyword>
<feature type="transmembrane region" description="Helical" evidence="2">
    <location>
        <begin position="106"/>
        <end position="134"/>
    </location>
</feature>
<keyword evidence="4" id="KW-1185">Reference proteome</keyword>
<gene>
    <name evidence="3" type="ORF">BP5553_01365</name>
</gene>
<dbReference type="RefSeq" id="XP_031874042.1">
    <property type="nucleotide sequence ID" value="XM_032009988.1"/>
</dbReference>
<dbReference type="STRING" id="2656787.A0A370U0T3"/>
<dbReference type="AlphaFoldDB" id="A0A370U0T3"/>
<proteinExistence type="predicted"/>
<reference evidence="3 4" key="1">
    <citation type="journal article" date="2018" name="IMA Fungus">
        <title>IMA Genome-F 9: Draft genome sequence of Annulohypoxylon stygium, Aspergillus mulundensis, Berkeleyomyces basicola (syn. Thielaviopsis basicola), Ceratocystis smalleyi, two Cercospora beticola strains, Coleophoma cylindrospora, Fusarium fracticaudum, Phialophora cf. hyalina, and Morchella septimelata.</title>
        <authorList>
            <person name="Wingfield B.D."/>
            <person name="Bills G.F."/>
            <person name="Dong Y."/>
            <person name="Huang W."/>
            <person name="Nel W.J."/>
            <person name="Swalarsk-Parry B.S."/>
            <person name="Vaghefi N."/>
            <person name="Wilken P.M."/>
            <person name="An Z."/>
            <person name="de Beer Z.W."/>
            <person name="De Vos L."/>
            <person name="Chen L."/>
            <person name="Duong T.A."/>
            <person name="Gao Y."/>
            <person name="Hammerbacher A."/>
            <person name="Kikkert J.R."/>
            <person name="Li Y."/>
            <person name="Li H."/>
            <person name="Li K."/>
            <person name="Li Q."/>
            <person name="Liu X."/>
            <person name="Ma X."/>
            <person name="Naidoo K."/>
            <person name="Pethybridge S.J."/>
            <person name="Sun J."/>
            <person name="Steenkamp E.T."/>
            <person name="van der Nest M.A."/>
            <person name="van Wyk S."/>
            <person name="Wingfield M.J."/>
            <person name="Xiong C."/>
            <person name="Yue Q."/>
            <person name="Zhang X."/>
        </authorList>
    </citation>
    <scope>NUCLEOTIDE SEQUENCE [LARGE SCALE GENOMIC DNA]</scope>
    <source>
        <strain evidence="3 4">BP 5553</strain>
    </source>
</reference>
<dbReference type="PANTHER" id="PTHR42069:SF1">
    <property type="entry name" value="MARVEL DOMAIN-CONTAINING PROTEIN"/>
    <property type="match status" value="1"/>
</dbReference>
<evidence type="ECO:0000313" key="4">
    <source>
        <dbReference type="Proteomes" id="UP000254866"/>
    </source>
</evidence>
<feature type="transmembrane region" description="Helical" evidence="2">
    <location>
        <begin position="208"/>
        <end position="229"/>
    </location>
</feature>
<dbReference type="OrthoDB" id="5371583at2759"/>
<evidence type="ECO:0000256" key="2">
    <source>
        <dbReference type="SAM" id="Phobius"/>
    </source>
</evidence>
<keyword evidence="2" id="KW-1133">Transmembrane helix</keyword>
<name>A0A370U0T3_9HELO</name>
<dbReference type="EMBL" id="NPIC01000001">
    <property type="protein sequence ID" value="RDL41386.1"/>
    <property type="molecule type" value="Genomic_DNA"/>
</dbReference>
<feature type="region of interest" description="Disordered" evidence="1">
    <location>
        <begin position="1"/>
        <end position="22"/>
    </location>
</feature>
<organism evidence="3 4">
    <name type="scientific">Venustampulla echinocandica</name>
    <dbReference type="NCBI Taxonomy" id="2656787"/>
    <lineage>
        <taxon>Eukaryota</taxon>
        <taxon>Fungi</taxon>
        <taxon>Dikarya</taxon>
        <taxon>Ascomycota</taxon>
        <taxon>Pezizomycotina</taxon>
        <taxon>Leotiomycetes</taxon>
        <taxon>Helotiales</taxon>
        <taxon>Pleuroascaceae</taxon>
        <taxon>Venustampulla</taxon>
    </lineage>
</organism>
<dbReference type="GeneID" id="43594214"/>
<feature type="transmembrane region" description="Helical" evidence="2">
    <location>
        <begin position="146"/>
        <end position="166"/>
    </location>
</feature>
<keyword evidence="2" id="KW-0812">Transmembrane</keyword>
<dbReference type="Proteomes" id="UP000254866">
    <property type="component" value="Unassembled WGS sequence"/>
</dbReference>
<comment type="caution">
    <text evidence="3">The sequence shown here is derived from an EMBL/GenBank/DDBJ whole genome shotgun (WGS) entry which is preliminary data.</text>
</comment>
<accession>A0A370U0T3</accession>
<evidence type="ECO:0000256" key="1">
    <source>
        <dbReference type="SAM" id="MobiDB-lite"/>
    </source>
</evidence>
<dbReference type="PANTHER" id="PTHR42069">
    <property type="entry name" value="HYPHAL ANASTAMOSIS-8 PROTEIN"/>
    <property type="match status" value="1"/>
</dbReference>
<sequence>MPGGHDIPLHPREMPSYSPGMPFPGSHTESEPFIQGGHHVHYPSKVYEENASLKATIRILRFAARLATTVIAALTAEQEARTIYNFVKTRDIIRDGRGPWSASTSLWPAILLLAVSIITFITGIFIIGAYAFSVKRANAISNAHSWFSYAVEAAHVITWIVVAILYRVGKTGNDLWGWACSPLAEQIQPNFEGVVNFTKVCKRGGRSWSLALASAGTQLLGFVIFIYMFRRWRLQKRIGKP</sequence>
<evidence type="ECO:0000313" key="3">
    <source>
        <dbReference type="EMBL" id="RDL41386.1"/>
    </source>
</evidence>
<protein>
    <recommendedName>
        <fullName evidence="5">MARVEL domain-containing protein</fullName>
    </recommendedName>
</protein>